<dbReference type="OrthoDB" id="5362512at2759"/>
<protein>
    <submittedName>
        <fullName evidence="3">Heterokaryon incompatibility protein-domain-containing protein</fullName>
    </submittedName>
</protein>
<dbReference type="PANTHER" id="PTHR33112:SF10">
    <property type="entry name" value="TOL"/>
    <property type="match status" value="1"/>
</dbReference>
<dbReference type="Pfam" id="PF06985">
    <property type="entry name" value="HET"/>
    <property type="match status" value="1"/>
</dbReference>
<accession>A0A8K0SHI2</accession>
<organism evidence="3 4">
    <name type="scientific">Stachybotrys elegans</name>
    <dbReference type="NCBI Taxonomy" id="80388"/>
    <lineage>
        <taxon>Eukaryota</taxon>
        <taxon>Fungi</taxon>
        <taxon>Dikarya</taxon>
        <taxon>Ascomycota</taxon>
        <taxon>Pezizomycotina</taxon>
        <taxon>Sordariomycetes</taxon>
        <taxon>Hypocreomycetidae</taxon>
        <taxon>Hypocreales</taxon>
        <taxon>Stachybotryaceae</taxon>
        <taxon>Stachybotrys</taxon>
    </lineage>
</organism>
<keyword evidence="4" id="KW-1185">Reference proteome</keyword>
<evidence type="ECO:0000256" key="1">
    <source>
        <dbReference type="SAM" id="MobiDB-lite"/>
    </source>
</evidence>
<dbReference type="Proteomes" id="UP000813444">
    <property type="component" value="Unassembled WGS sequence"/>
</dbReference>
<evidence type="ECO:0000313" key="4">
    <source>
        <dbReference type="Proteomes" id="UP000813444"/>
    </source>
</evidence>
<dbReference type="EMBL" id="JAGPNK010000017">
    <property type="protein sequence ID" value="KAH7306001.1"/>
    <property type="molecule type" value="Genomic_DNA"/>
</dbReference>
<evidence type="ECO:0000259" key="2">
    <source>
        <dbReference type="Pfam" id="PF06985"/>
    </source>
</evidence>
<evidence type="ECO:0000313" key="3">
    <source>
        <dbReference type="EMBL" id="KAH7306001.1"/>
    </source>
</evidence>
<proteinExistence type="predicted"/>
<feature type="region of interest" description="Disordered" evidence="1">
    <location>
        <begin position="560"/>
        <end position="592"/>
    </location>
</feature>
<dbReference type="PANTHER" id="PTHR33112">
    <property type="entry name" value="DOMAIN PROTEIN, PUTATIVE-RELATED"/>
    <property type="match status" value="1"/>
</dbReference>
<feature type="domain" description="Heterokaryon incompatibility" evidence="2">
    <location>
        <begin position="175"/>
        <end position="326"/>
    </location>
</feature>
<reference evidence="3" key="1">
    <citation type="journal article" date="2021" name="Nat. Commun.">
        <title>Genetic determinants of endophytism in the Arabidopsis root mycobiome.</title>
        <authorList>
            <person name="Mesny F."/>
            <person name="Miyauchi S."/>
            <person name="Thiergart T."/>
            <person name="Pickel B."/>
            <person name="Atanasova L."/>
            <person name="Karlsson M."/>
            <person name="Huettel B."/>
            <person name="Barry K.W."/>
            <person name="Haridas S."/>
            <person name="Chen C."/>
            <person name="Bauer D."/>
            <person name="Andreopoulos W."/>
            <person name="Pangilinan J."/>
            <person name="LaButti K."/>
            <person name="Riley R."/>
            <person name="Lipzen A."/>
            <person name="Clum A."/>
            <person name="Drula E."/>
            <person name="Henrissat B."/>
            <person name="Kohler A."/>
            <person name="Grigoriev I.V."/>
            <person name="Martin F.M."/>
            <person name="Hacquard S."/>
        </authorList>
    </citation>
    <scope>NUCLEOTIDE SEQUENCE</scope>
    <source>
        <strain evidence="3">MPI-CAGE-CH-0235</strain>
    </source>
</reference>
<feature type="compositionally biased region" description="Polar residues" evidence="1">
    <location>
        <begin position="582"/>
        <end position="592"/>
    </location>
</feature>
<dbReference type="InterPro" id="IPR010730">
    <property type="entry name" value="HET"/>
</dbReference>
<comment type="caution">
    <text evidence="3">The sequence shown here is derived from an EMBL/GenBank/DDBJ whole genome shotgun (WGS) entry which is preliminary data.</text>
</comment>
<gene>
    <name evidence="3" type="ORF">B0I35DRAFT_111268</name>
</gene>
<sequence>MTLCSYCEGLSASVGPLRDVEVEHYDTVGGFLSSAQKGCELCGLISRACAKTYSSMLDPETLVRLVLIRILGIKVTMSLHDKSPQVTYVAFESYDLPGPLEAALAIDMRENTSTGSEVAFKLASLWTAICTRDHKTCSDHTSGERTLPRRVIDVSDLDSMSEPKLYETAGETGRYMTLSHCWGGHIPVMTTKDNIGKHKQQIRYSDLPKTFQDAVLITRKLGCRYLWIDSLCIVQDDSKDWETEAVKMHQYYMQSFLTIAAADGDDSTAGMFRERIGLEYQPCVLQVAGRKVYAFTNNMSAELKRSSLSPSFKRPRLYTRAWVFQEQFLSRRILYYAGDHIWFRCQSMVFYDRVPFARPINDFINEHLSSTLMSRKGDIRVIDGAMARLQREFIYTQSTNSSAVFDPRSLHGAHRGCSYTDDAEFLIQWGTIVNEYTQRGLTRQSDKALAIHGIAQALALRDSRSYFAGSWVDTERALIMSLMWSVRRAKHQVSARLDAAPSWSWVSTVHEVWWPGHLLHQLQPTAKFIGLDRTNTAGKSAGELRIDANVRSGTIEDNRLASITGWPDDGPGQPPTSHEDSSTTTTNSIQNAPMGQGFIMTLDERVEGNLTVCLAELAVGTTHSGTTKSHVHCLVLCRCQADSLTFRRVGYMTCDEELWTRSPLPVCRRLQLVIV</sequence>
<dbReference type="AlphaFoldDB" id="A0A8K0SHI2"/>
<name>A0A8K0SHI2_9HYPO</name>